<dbReference type="STRING" id="497965.Cyan7822_3168"/>
<sequence>MTTANAYKLAKTELPNILEGTLILCRFYEIADEIDLAAVSNCIAKPTARRQISVHAKQAESIQIAQPPVQAEFGQMSFSLGGVFLTGTLRTSIYDLGAIALTLELPLSDHTPWDTITHIIGSLQESPQELQKLFETALEELEKLLTPVLKKAHRGSIVEDYSILVIQRLAAEIAIPELGKNPYVWATVLGEKRLLSQSASNLLTQMSYYLNDLALLSWNTALLIEPDPLAVATAVALIEFANVELLLMRSYDAELDAELPLLYRQLPQERPQFAIPVVGRYSQLLHQVQRLVAEFTEVTERVDNALKVTDDVYWNRFYSALLNVLRVDVWRSGVEHKLTLLRETYSMLHNEADTERATALEWIIVLLIFFEIVMALWRNT</sequence>
<keyword evidence="3" id="KW-1185">Reference proteome</keyword>
<dbReference type="HOGENOM" id="CLU_042259_0_0_3"/>
<evidence type="ECO:0000313" key="3">
    <source>
        <dbReference type="Proteomes" id="UP000008206"/>
    </source>
</evidence>
<accession>E0UB00</accession>
<keyword evidence="1" id="KW-0472">Membrane</keyword>
<evidence type="ECO:0008006" key="4">
    <source>
        <dbReference type="Google" id="ProtNLM"/>
    </source>
</evidence>
<dbReference type="RefSeq" id="WP_013323215.1">
    <property type="nucleotide sequence ID" value="NC_014501.1"/>
</dbReference>
<reference evidence="3" key="1">
    <citation type="journal article" date="2011" name="MBio">
        <title>Novel metabolic attributes of the genus Cyanothece, comprising a group of unicellular nitrogen-fixing Cyanobacteria.</title>
        <authorList>
            <person name="Bandyopadhyay A."/>
            <person name="Elvitigala T."/>
            <person name="Welsh E."/>
            <person name="Stockel J."/>
            <person name="Liberton M."/>
            <person name="Min H."/>
            <person name="Sherman L.A."/>
            <person name="Pakrasi H.B."/>
        </authorList>
    </citation>
    <scope>NUCLEOTIDE SEQUENCE [LARGE SCALE GENOMIC DNA]</scope>
    <source>
        <strain evidence="3">PCC 7822</strain>
    </source>
</reference>
<keyword evidence="1" id="KW-1133">Transmembrane helix</keyword>
<gene>
    <name evidence="2" type="ordered locus">Cyan7822_3168</name>
</gene>
<organism evidence="2 3">
    <name type="scientific">Gloeothece verrucosa (strain PCC 7822)</name>
    <name type="common">Cyanothece sp. (strain PCC 7822)</name>
    <dbReference type="NCBI Taxonomy" id="497965"/>
    <lineage>
        <taxon>Bacteria</taxon>
        <taxon>Bacillati</taxon>
        <taxon>Cyanobacteriota</taxon>
        <taxon>Cyanophyceae</taxon>
        <taxon>Oscillatoriophycideae</taxon>
        <taxon>Chroococcales</taxon>
        <taxon>Aphanothecaceae</taxon>
        <taxon>Gloeothece</taxon>
        <taxon>Gloeothece verrucosa</taxon>
    </lineage>
</organism>
<dbReference type="KEGG" id="cyj:Cyan7822_3168"/>
<name>E0UB00_GLOV7</name>
<dbReference type="AlphaFoldDB" id="E0UB00"/>
<proteinExistence type="predicted"/>
<keyword evidence="1" id="KW-0812">Transmembrane</keyword>
<evidence type="ECO:0000256" key="1">
    <source>
        <dbReference type="SAM" id="Phobius"/>
    </source>
</evidence>
<dbReference type="EMBL" id="CP002198">
    <property type="protein sequence ID" value="ADN15122.1"/>
    <property type="molecule type" value="Genomic_DNA"/>
</dbReference>
<evidence type="ECO:0000313" key="2">
    <source>
        <dbReference type="EMBL" id="ADN15122.1"/>
    </source>
</evidence>
<feature type="transmembrane region" description="Helical" evidence="1">
    <location>
        <begin position="359"/>
        <end position="377"/>
    </location>
</feature>
<protein>
    <recommendedName>
        <fullName evidence="4">DUF155 domain-containing protein</fullName>
    </recommendedName>
</protein>
<dbReference type="Proteomes" id="UP000008206">
    <property type="component" value="Chromosome"/>
</dbReference>
<dbReference type="eggNOG" id="COG1723">
    <property type="taxonomic scope" value="Bacteria"/>
</dbReference>